<dbReference type="EMBL" id="JAGDFL010000073">
    <property type="protein sequence ID" value="KAG7398724.1"/>
    <property type="molecule type" value="Genomic_DNA"/>
</dbReference>
<organism evidence="2 3">
    <name type="scientific">Phytophthora boehmeriae</name>
    <dbReference type="NCBI Taxonomy" id="109152"/>
    <lineage>
        <taxon>Eukaryota</taxon>
        <taxon>Sar</taxon>
        <taxon>Stramenopiles</taxon>
        <taxon>Oomycota</taxon>
        <taxon>Peronosporomycetes</taxon>
        <taxon>Peronosporales</taxon>
        <taxon>Peronosporaceae</taxon>
        <taxon>Phytophthora</taxon>
    </lineage>
</organism>
<proteinExistence type="predicted"/>
<evidence type="ECO:0008006" key="4">
    <source>
        <dbReference type="Google" id="ProtNLM"/>
    </source>
</evidence>
<dbReference type="PANTHER" id="PTHR43310:SF2">
    <property type="entry name" value="SLC26A_SULP TRANSPORTER DOMAIN-CONTAINING PROTEIN"/>
    <property type="match status" value="1"/>
</dbReference>
<gene>
    <name evidence="2" type="ORF">PHYBOEH_010565</name>
</gene>
<reference evidence="2" key="1">
    <citation type="submission" date="2021-02" db="EMBL/GenBank/DDBJ databases">
        <authorList>
            <person name="Palmer J.M."/>
        </authorList>
    </citation>
    <scope>NUCLEOTIDE SEQUENCE</scope>
    <source>
        <strain evidence="2">SCRP23</strain>
    </source>
</reference>
<dbReference type="InterPro" id="IPR052706">
    <property type="entry name" value="Membrane-Transporter-like"/>
</dbReference>
<protein>
    <recommendedName>
        <fullName evidence="4">PWWP domain-containing protein</fullName>
    </recommendedName>
</protein>
<dbReference type="PANTHER" id="PTHR43310">
    <property type="entry name" value="SULFATE TRANSPORTER YBAR-RELATED"/>
    <property type="match status" value="1"/>
</dbReference>
<evidence type="ECO:0000313" key="3">
    <source>
        <dbReference type="Proteomes" id="UP000693981"/>
    </source>
</evidence>
<evidence type="ECO:0000313" key="2">
    <source>
        <dbReference type="EMBL" id="KAG7398724.1"/>
    </source>
</evidence>
<comment type="caution">
    <text evidence="2">The sequence shown here is derived from an EMBL/GenBank/DDBJ whole genome shotgun (WGS) entry which is preliminary data.</text>
</comment>
<dbReference type="AlphaFoldDB" id="A0A8T1X0L3"/>
<sequence>MPPKTPFKVRSKIAKASAMSRTVEVTYDGWEKEYDEVVCLDSDRVAPYHTFTWAVKCWVKYLNWPLWPAMITIRTPGTEAGIENLGKENRLWVDFFDHSNFLKRDRCWQKKCQVKNFDDHYDENGFGTSGKEFNQSLELMLKSDATTEMPKFTRGTLPVQYKTVTTESVDQKRTSVGGDLWFENFAKNRERHCRMYVYEMIGNVKMKLEEGVSSDKTAEQEKMVVEKAKQAALSTTGLNPTSASAPRVAEEMNVYHLQSEDTERSLLERIAGKDDSKTDGPWKGRIKETAVELREEPVHSVLSESKDPSFNSDESKSTPAALEDGTLTKLPSDNEETKVPGQSIENIRSASTLPRKAMEHNTPRKPHLPAMQDDDSHADNKEDEDLQEVRRHPYCVMQAGQEDDLTSNANKHPKKTVISVPRKFEEALVKQRDLVVNDFTSMLKLFDDGHSVFLCLPGVVGAIVVMPHFFSPMLAIGSISLDEARDGGWVDPIAESASVSELINLFDFSLVHWGQVSKLIVT</sequence>
<dbReference type="CDD" id="cd05162">
    <property type="entry name" value="PWWP"/>
    <property type="match status" value="1"/>
</dbReference>
<feature type="region of interest" description="Disordered" evidence="1">
    <location>
        <begin position="290"/>
        <end position="388"/>
    </location>
</feature>
<dbReference type="Proteomes" id="UP000693981">
    <property type="component" value="Unassembled WGS sequence"/>
</dbReference>
<dbReference type="OrthoDB" id="161570at2759"/>
<accession>A0A8T1X0L3</accession>
<evidence type="ECO:0000256" key="1">
    <source>
        <dbReference type="SAM" id="MobiDB-lite"/>
    </source>
</evidence>
<keyword evidence="3" id="KW-1185">Reference proteome</keyword>
<feature type="compositionally biased region" description="Polar residues" evidence="1">
    <location>
        <begin position="343"/>
        <end position="352"/>
    </location>
</feature>
<name>A0A8T1X0L3_9STRA</name>